<feature type="domain" description="SGNH" evidence="2">
    <location>
        <begin position="131"/>
        <end position="353"/>
    </location>
</feature>
<gene>
    <name evidence="3" type="ORF">H310_03055</name>
</gene>
<dbReference type="VEuPathDB" id="FungiDB:H310_03055"/>
<feature type="compositionally biased region" description="Polar residues" evidence="1">
    <location>
        <begin position="51"/>
        <end position="72"/>
    </location>
</feature>
<evidence type="ECO:0000256" key="1">
    <source>
        <dbReference type="SAM" id="MobiDB-lite"/>
    </source>
</evidence>
<dbReference type="OrthoDB" id="78508at2759"/>
<dbReference type="Pfam" id="PF19040">
    <property type="entry name" value="SGNH"/>
    <property type="match status" value="1"/>
</dbReference>
<organism evidence="3">
    <name type="scientific">Aphanomyces invadans</name>
    <dbReference type="NCBI Taxonomy" id="157072"/>
    <lineage>
        <taxon>Eukaryota</taxon>
        <taxon>Sar</taxon>
        <taxon>Stramenopiles</taxon>
        <taxon>Oomycota</taxon>
        <taxon>Saprolegniomycetes</taxon>
        <taxon>Saprolegniales</taxon>
        <taxon>Verrucalvaceae</taxon>
        <taxon>Aphanomyces</taxon>
    </lineage>
</organism>
<protein>
    <recommendedName>
        <fullName evidence="2">SGNH domain-containing protein</fullName>
    </recommendedName>
</protein>
<dbReference type="InterPro" id="IPR043968">
    <property type="entry name" value="SGNH"/>
</dbReference>
<feature type="region of interest" description="Disordered" evidence="1">
    <location>
        <begin position="51"/>
        <end position="82"/>
    </location>
</feature>
<sequence length="370" mass="41121">MSGVSLAVYSTPEAFSLTELDLLQMDRPHDVSDGDVLAAALDTSPIDALHAQQSTGQPSVNAFTPLRSSRTKNPSREPRNQATTTYLQAIQAGKDMSTEWEKGLSFLNATSPYGYHTHAQVLNPGHEANGLVIVLGDSHADMIKPRFVKLFEDATAAHQPFPTMVFKTEFGRAPLSCQAATNTDFAMVKAMKPQVVFYSFHWLQYLRPEAPVGTKDTADPRCCKTLYDSCPFQTQADADELLQRWQAQVQELVALGIRVFVAQQYVENSKYYYVYWIEGDKVKAVPPPVLRHEFESTHDHLLTAIANATHEANATLLNYSDNLCWDGECQVVNGHGEPVYADDNHIRAYIARNYISVVDHVVTAARMPAT</sequence>
<accession>A0A024ULB0</accession>
<dbReference type="RefSeq" id="XP_008865020.1">
    <property type="nucleotide sequence ID" value="XM_008866798.1"/>
</dbReference>
<dbReference type="EMBL" id="KI913955">
    <property type="protein sequence ID" value="ETW06945.1"/>
    <property type="molecule type" value="Genomic_DNA"/>
</dbReference>
<dbReference type="GeneID" id="20080105"/>
<reference evidence="3" key="1">
    <citation type="submission" date="2013-12" db="EMBL/GenBank/DDBJ databases">
        <title>The Genome Sequence of Aphanomyces invadans NJM9701.</title>
        <authorList>
            <consortium name="The Broad Institute Genomics Platform"/>
            <person name="Russ C."/>
            <person name="Tyler B."/>
            <person name="van West P."/>
            <person name="Dieguez-Uribeondo J."/>
            <person name="Young S.K."/>
            <person name="Zeng Q."/>
            <person name="Gargeya S."/>
            <person name="Fitzgerald M."/>
            <person name="Abouelleil A."/>
            <person name="Alvarado L."/>
            <person name="Chapman S.B."/>
            <person name="Gainer-Dewar J."/>
            <person name="Goldberg J."/>
            <person name="Griggs A."/>
            <person name="Gujja S."/>
            <person name="Hansen M."/>
            <person name="Howarth C."/>
            <person name="Imamovic A."/>
            <person name="Ireland A."/>
            <person name="Larimer J."/>
            <person name="McCowan C."/>
            <person name="Murphy C."/>
            <person name="Pearson M."/>
            <person name="Poon T.W."/>
            <person name="Priest M."/>
            <person name="Roberts A."/>
            <person name="Saif S."/>
            <person name="Shea T."/>
            <person name="Sykes S."/>
            <person name="Wortman J."/>
            <person name="Nusbaum C."/>
            <person name="Birren B."/>
        </authorList>
    </citation>
    <scope>NUCLEOTIDE SEQUENCE [LARGE SCALE GENOMIC DNA]</scope>
    <source>
        <strain evidence="3">NJM9701</strain>
    </source>
</reference>
<proteinExistence type="predicted"/>
<dbReference type="AlphaFoldDB" id="A0A024ULB0"/>
<name>A0A024ULB0_9STRA</name>
<evidence type="ECO:0000259" key="2">
    <source>
        <dbReference type="Pfam" id="PF19040"/>
    </source>
</evidence>
<evidence type="ECO:0000313" key="3">
    <source>
        <dbReference type="EMBL" id="ETW06945.1"/>
    </source>
</evidence>